<dbReference type="Proteomes" id="UP000294847">
    <property type="component" value="Chromosome 6"/>
</dbReference>
<protein>
    <submittedName>
        <fullName evidence="1">Uncharacterized protein</fullName>
    </submittedName>
</protein>
<gene>
    <name evidence="1" type="ORF">PoMZ_05561</name>
</gene>
<evidence type="ECO:0000313" key="1">
    <source>
        <dbReference type="EMBL" id="QBZ63870.1"/>
    </source>
</evidence>
<proteinExistence type="predicted"/>
<sequence>MVVYQRNTSSPPESQVIAAQSIKRTRASLIAAPPPFDKLRSTTKKCAPLVYPCRRDWTAASHLESSQFPNHMQGPPLPAIIRVMAAKKPRKFKSSSRFCLPATAEGLCDRKPQLSLCLLFTSG</sequence>
<reference evidence="1 2" key="1">
    <citation type="journal article" date="2019" name="Mol. Biol. Evol.">
        <title>Blast fungal genomes show frequent chromosomal changes, gene gains and losses, and effector gene turnover.</title>
        <authorList>
            <person name="Gomez Luciano L.B."/>
            <person name="Jason Tsai I."/>
            <person name="Chuma I."/>
            <person name="Tosa Y."/>
            <person name="Chen Y.H."/>
            <person name="Li J.Y."/>
            <person name="Li M.Y."/>
            <person name="Jade Lu M.Y."/>
            <person name="Nakayashiki H."/>
            <person name="Li W.H."/>
        </authorList>
    </citation>
    <scope>NUCLEOTIDE SEQUENCE [LARGE SCALE GENOMIC DNA]</scope>
    <source>
        <strain evidence="1">MZ5-1-6</strain>
    </source>
</reference>
<evidence type="ECO:0000313" key="2">
    <source>
        <dbReference type="Proteomes" id="UP000294847"/>
    </source>
</evidence>
<name>A0A4P7NNU4_PYROR</name>
<organism evidence="1 2">
    <name type="scientific">Pyricularia oryzae</name>
    <name type="common">Rice blast fungus</name>
    <name type="synonym">Magnaporthe oryzae</name>
    <dbReference type="NCBI Taxonomy" id="318829"/>
    <lineage>
        <taxon>Eukaryota</taxon>
        <taxon>Fungi</taxon>
        <taxon>Dikarya</taxon>
        <taxon>Ascomycota</taxon>
        <taxon>Pezizomycotina</taxon>
        <taxon>Sordariomycetes</taxon>
        <taxon>Sordariomycetidae</taxon>
        <taxon>Magnaporthales</taxon>
        <taxon>Pyriculariaceae</taxon>
        <taxon>Pyricularia</taxon>
    </lineage>
</organism>
<dbReference type="EMBL" id="CP034209">
    <property type="protein sequence ID" value="QBZ63870.1"/>
    <property type="molecule type" value="Genomic_DNA"/>
</dbReference>
<accession>A0A4P7NNU4</accession>
<dbReference type="AlphaFoldDB" id="A0A4P7NNU4"/>